<feature type="transmembrane region" description="Helical" evidence="2">
    <location>
        <begin position="600"/>
        <end position="621"/>
    </location>
</feature>
<feature type="region of interest" description="Disordered" evidence="1">
    <location>
        <begin position="115"/>
        <end position="161"/>
    </location>
</feature>
<keyword evidence="2" id="KW-1133">Transmembrane helix</keyword>
<keyword evidence="2" id="KW-0472">Membrane</keyword>
<feature type="compositionally biased region" description="Polar residues" evidence="1">
    <location>
        <begin position="115"/>
        <end position="136"/>
    </location>
</feature>
<dbReference type="InterPro" id="IPR003609">
    <property type="entry name" value="Pan_app"/>
</dbReference>
<dbReference type="Pfam" id="PF14295">
    <property type="entry name" value="PAN_4"/>
    <property type="match status" value="2"/>
</dbReference>
<accession>A0ABQ7S721</accession>
<dbReference type="Proteomes" id="UP000825002">
    <property type="component" value="Unassembled WGS sequence"/>
</dbReference>
<organism evidence="5 6">
    <name type="scientific">Fragariocoptes setiger</name>
    <dbReference type="NCBI Taxonomy" id="1670756"/>
    <lineage>
        <taxon>Eukaryota</taxon>
        <taxon>Metazoa</taxon>
        <taxon>Ecdysozoa</taxon>
        <taxon>Arthropoda</taxon>
        <taxon>Chelicerata</taxon>
        <taxon>Arachnida</taxon>
        <taxon>Acari</taxon>
        <taxon>Acariformes</taxon>
        <taxon>Trombidiformes</taxon>
        <taxon>Prostigmata</taxon>
        <taxon>Eupodina</taxon>
        <taxon>Eriophyoidea</taxon>
        <taxon>Phytoptidae</taxon>
        <taxon>Fragariocoptes</taxon>
    </lineage>
</organism>
<evidence type="ECO:0000313" key="5">
    <source>
        <dbReference type="EMBL" id="KAG9509206.1"/>
    </source>
</evidence>
<evidence type="ECO:0000259" key="4">
    <source>
        <dbReference type="Pfam" id="PF14295"/>
    </source>
</evidence>
<feature type="domain" description="Apple" evidence="4">
    <location>
        <begin position="34"/>
        <end position="61"/>
    </location>
</feature>
<name>A0ABQ7S721_9ACAR</name>
<proteinExistence type="predicted"/>
<comment type="caution">
    <text evidence="5">The sequence shown here is derived from an EMBL/GenBank/DDBJ whole genome shotgun (WGS) entry which is preliminary data.</text>
</comment>
<evidence type="ECO:0000259" key="3">
    <source>
        <dbReference type="Pfam" id="PF00024"/>
    </source>
</evidence>
<gene>
    <name evidence="5" type="ORF">GZH46_02284</name>
</gene>
<dbReference type="Gene3D" id="3.50.4.10">
    <property type="entry name" value="Hepatocyte Growth Factor"/>
    <property type="match status" value="2"/>
</dbReference>
<feature type="domain" description="Apple" evidence="3">
    <location>
        <begin position="477"/>
        <end position="532"/>
    </location>
</feature>
<sequence>MLYHTYMFGYYNNYELNWNYVENHKTSVQQRVLVQLTADAEQCSDVCAQQECVTFSFCQHTCITTGMSINEFDWYKMETPTTRQCRLYYHKSHRLGGIVQRRSLASIVAEFEQQKYSNNNNDPNDTAMINDNSIAYNDNDDDNGDRDGGGDSEANGSMESTTATTIAMTTITVAPKATLLMRDPRGGIFQLVPREFSVIEQASHKYAVHDHNGDISSNMPMNMNDVSMMFHQAFPGRRYSTVAITSTAPTAHSSTAHGLTDPAASNDIHQQQQQQLTLTGSYTFDQCVQICSHEPQCGSFSYCSLEQQCIVAYHTLKRDIEQYSVTDGTCLIAQRNYLPRYTQFVLNSSEPLGGNDNDNGNCQTRNETRQFKRKISPSDASLCASECSYEHQFHCVAFDYCAHTNTCYLHSDRNVTQKLLSGAFMHQSTSTNVAMNATTTTSTNGSQLAMKSVEQCWHYVRGALADFDSHNQQRFSVLDEDTIVRDTNIDSVDQCADECMLHIDCVHFQYCYDPNNDSQTCSLRMSTSDDSGGDATSGPAAAAENSPKLKYCATCHVYSLRRDSLEAKYHKHLLNLFTSSTFRHHHDNESLLEASLTSTLLSLAVISMVVSLLLGFLFEWFKQNQVGQTLNVSLESVSSRMDRLAIHLGTITNV</sequence>
<reference evidence="5 6" key="1">
    <citation type="submission" date="2020-10" db="EMBL/GenBank/DDBJ databases">
        <authorList>
            <person name="Klimov P.B."/>
            <person name="Dyachkov S.M."/>
            <person name="Chetverikov P.E."/>
        </authorList>
    </citation>
    <scope>NUCLEOTIDE SEQUENCE [LARGE SCALE GENOMIC DNA]</scope>
    <source>
        <strain evidence="5">BMOC 18-1129-001#AD2665</strain>
        <tissue evidence="5">Entire mites</tissue>
    </source>
</reference>
<feature type="region of interest" description="Disordered" evidence="1">
    <location>
        <begin position="523"/>
        <end position="542"/>
    </location>
</feature>
<dbReference type="EMBL" id="JAIFTH010000605">
    <property type="protein sequence ID" value="KAG9509206.1"/>
    <property type="molecule type" value="Genomic_DNA"/>
</dbReference>
<evidence type="ECO:0000256" key="1">
    <source>
        <dbReference type="SAM" id="MobiDB-lite"/>
    </source>
</evidence>
<protein>
    <recommendedName>
        <fullName evidence="3 4">Apple domain-containing protein</fullName>
    </recommendedName>
</protein>
<keyword evidence="2" id="KW-0812">Transmembrane</keyword>
<feature type="compositionally biased region" description="Low complexity" evidence="1">
    <location>
        <begin position="526"/>
        <end position="542"/>
    </location>
</feature>
<evidence type="ECO:0000256" key="2">
    <source>
        <dbReference type="SAM" id="Phobius"/>
    </source>
</evidence>
<dbReference type="Pfam" id="PF00024">
    <property type="entry name" value="PAN_1"/>
    <property type="match status" value="1"/>
</dbReference>
<feature type="domain" description="Apple" evidence="4">
    <location>
        <begin position="284"/>
        <end position="304"/>
    </location>
</feature>
<keyword evidence="6" id="KW-1185">Reference proteome</keyword>
<evidence type="ECO:0000313" key="6">
    <source>
        <dbReference type="Proteomes" id="UP000825002"/>
    </source>
</evidence>